<dbReference type="EMBL" id="KI546168">
    <property type="protein sequence ID" value="EST41712.1"/>
    <property type="molecule type" value="Genomic_DNA"/>
</dbReference>
<dbReference type="EMBL" id="AUWU02000003">
    <property type="protein sequence ID" value="KAH0575480.1"/>
    <property type="molecule type" value="Genomic_DNA"/>
</dbReference>
<dbReference type="Proteomes" id="UP000018208">
    <property type="component" value="Unassembled WGS sequence"/>
</dbReference>
<evidence type="ECO:0000313" key="1">
    <source>
        <dbReference type="EMBL" id="EST41712.1"/>
    </source>
</evidence>
<name>V6LBD3_9EUKA</name>
<keyword evidence="3" id="KW-1185">Reference proteome</keyword>
<evidence type="ECO:0000313" key="3">
    <source>
        <dbReference type="Proteomes" id="UP000018208"/>
    </source>
</evidence>
<dbReference type="AlphaFoldDB" id="V6LBD3"/>
<reference evidence="1 2" key="1">
    <citation type="journal article" date="2014" name="PLoS Genet.">
        <title>The Genome of Spironucleus salmonicida Highlights a Fish Pathogen Adapted to Fluctuating Environments.</title>
        <authorList>
            <person name="Xu F."/>
            <person name="Jerlstrom-Hultqvist J."/>
            <person name="Einarsson E."/>
            <person name="Astvaldsson A."/>
            <person name="Svard S.G."/>
            <person name="Andersson J.O."/>
        </authorList>
    </citation>
    <scope>NUCLEOTIDE SEQUENCE</scope>
    <source>
        <strain evidence="2">ATCC 50377</strain>
    </source>
</reference>
<protein>
    <submittedName>
        <fullName evidence="1">Uncharacterized protein</fullName>
    </submittedName>
</protein>
<evidence type="ECO:0000313" key="2">
    <source>
        <dbReference type="EMBL" id="KAH0575480.1"/>
    </source>
</evidence>
<reference evidence="2" key="2">
    <citation type="submission" date="2020-12" db="EMBL/GenBank/DDBJ databases">
        <title>New Spironucleus salmonicida genome in near-complete chromosomes.</title>
        <authorList>
            <person name="Xu F."/>
            <person name="Kurt Z."/>
            <person name="Jimenez-Gonzalez A."/>
            <person name="Astvaldsson A."/>
            <person name="Andersson J.O."/>
            <person name="Svard S.G."/>
        </authorList>
    </citation>
    <scope>NUCLEOTIDE SEQUENCE</scope>
    <source>
        <strain evidence="2">ATCC 50377</strain>
    </source>
</reference>
<sequence length="264" mass="29581">MNSDLLPIVQADMFVYQQSVKQLLQSLIQLDNPLSTIKAPSVPQNTLFVPLQIRTALLVRYNKLLLVFAQQRLNGIDFSATVQQLIKIQIQIEKISEVEKTAASDIDAALRGLQQQIAKADTEKIDNLFSDDEELQQVQEKSDISDSSSNEVKNQVSTELVDFQQKKNVLNKQKQLKKLSTNLAAMELNEEAGDMPIERLAVDALTHAAMEYEDENEKKLSKKKLKELKKGLKAGIEPVLLEGDILQGLGDLRNAVDAIKKDEE</sequence>
<proteinExistence type="predicted"/>
<gene>
    <name evidence="1" type="ORF">SS50377_18798</name>
    <name evidence="2" type="ORF">SS50377_23113</name>
</gene>
<accession>V6LBD3</accession>
<organism evidence="1">
    <name type="scientific">Spironucleus salmonicida</name>
    <dbReference type="NCBI Taxonomy" id="348837"/>
    <lineage>
        <taxon>Eukaryota</taxon>
        <taxon>Metamonada</taxon>
        <taxon>Diplomonadida</taxon>
        <taxon>Hexamitidae</taxon>
        <taxon>Hexamitinae</taxon>
        <taxon>Spironucleus</taxon>
    </lineage>
</organism>
<dbReference type="VEuPathDB" id="GiardiaDB:SS50377_23113"/>